<dbReference type="InterPro" id="IPR036388">
    <property type="entry name" value="WH-like_DNA-bd_sf"/>
</dbReference>
<dbReference type="Pfam" id="PF01638">
    <property type="entry name" value="HxlR"/>
    <property type="match status" value="1"/>
</dbReference>
<dbReference type="RefSeq" id="WP_073337314.1">
    <property type="nucleotide sequence ID" value="NZ_FQXM01000004.1"/>
</dbReference>
<dbReference type="PANTHER" id="PTHR33204">
    <property type="entry name" value="TRANSCRIPTIONAL REGULATOR, MARR FAMILY"/>
    <property type="match status" value="1"/>
</dbReference>
<keyword evidence="1" id="KW-0805">Transcription regulation</keyword>
<evidence type="ECO:0000259" key="4">
    <source>
        <dbReference type="PROSITE" id="PS51118"/>
    </source>
</evidence>
<dbReference type="EMBL" id="FQXM01000004">
    <property type="protein sequence ID" value="SHH39007.1"/>
    <property type="molecule type" value="Genomic_DNA"/>
</dbReference>
<dbReference type="STRING" id="1121316.SAMN02745207_00987"/>
<evidence type="ECO:0000256" key="1">
    <source>
        <dbReference type="ARBA" id="ARBA00023015"/>
    </source>
</evidence>
<dbReference type="InterPro" id="IPR011991">
    <property type="entry name" value="ArsR-like_HTH"/>
</dbReference>
<dbReference type="InterPro" id="IPR002577">
    <property type="entry name" value="HTH_HxlR"/>
</dbReference>
<organism evidence="5 6">
    <name type="scientific">Clostridium grantii DSM 8605</name>
    <dbReference type="NCBI Taxonomy" id="1121316"/>
    <lineage>
        <taxon>Bacteria</taxon>
        <taxon>Bacillati</taxon>
        <taxon>Bacillota</taxon>
        <taxon>Clostridia</taxon>
        <taxon>Eubacteriales</taxon>
        <taxon>Clostridiaceae</taxon>
        <taxon>Clostridium</taxon>
    </lineage>
</organism>
<sequence length="109" mass="12721">MIKYNNKNFVCDLDLGMELIRGKWKAVILCHLNEGPKRFLELQRITCGVSQKVLNEKLKQLQDDGLINKKVYDEVPPKVEYELTEIGKDLFPALNHIQQWAKKHTKTID</sequence>
<dbReference type="CDD" id="cd00090">
    <property type="entry name" value="HTH_ARSR"/>
    <property type="match status" value="1"/>
</dbReference>
<protein>
    <submittedName>
        <fullName evidence="5">Transcriptional regulator, HxlR family</fullName>
    </submittedName>
</protein>
<proteinExistence type="predicted"/>
<evidence type="ECO:0000313" key="5">
    <source>
        <dbReference type="EMBL" id="SHH39007.1"/>
    </source>
</evidence>
<dbReference type="Proteomes" id="UP000184447">
    <property type="component" value="Unassembled WGS sequence"/>
</dbReference>
<keyword evidence="2" id="KW-0238">DNA-binding</keyword>
<gene>
    <name evidence="5" type="ORF">SAMN02745207_00987</name>
</gene>
<dbReference type="PANTHER" id="PTHR33204:SF29">
    <property type="entry name" value="TRANSCRIPTIONAL REGULATOR"/>
    <property type="match status" value="1"/>
</dbReference>
<evidence type="ECO:0000256" key="2">
    <source>
        <dbReference type="ARBA" id="ARBA00023125"/>
    </source>
</evidence>
<dbReference type="GO" id="GO:0003677">
    <property type="term" value="F:DNA binding"/>
    <property type="evidence" value="ECO:0007669"/>
    <property type="project" value="UniProtKB-KW"/>
</dbReference>
<evidence type="ECO:0000256" key="3">
    <source>
        <dbReference type="ARBA" id="ARBA00023163"/>
    </source>
</evidence>
<dbReference type="PROSITE" id="PS51118">
    <property type="entry name" value="HTH_HXLR"/>
    <property type="match status" value="1"/>
</dbReference>
<reference evidence="5 6" key="1">
    <citation type="submission" date="2016-11" db="EMBL/GenBank/DDBJ databases">
        <authorList>
            <person name="Jaros S."/>
            <person name="Januszkiewicz K."/>
            <person name="Wedrychowicz H."/>
        </authorList>
    </citation>
    <scope>NUCLEOTIDE SEQUENCE [LARGE SCALE GENOMIC DNA]</scope>
    <source>
        <strain evidence="5 6">DSM 8605</strain>
    </source>
</reference>
<dbReference type="AlphaFoldDB" id="A0A1M5SK85"/>
<evidence type="ECO:0000313" key="6">
    <source>
        <dbReference type="Proteomes" id="UP000184447"/>
    </source>
</evidence>
<feature type="domain" description="HTH hxlR-type" evidence="4">
    <location>
        <begin position="11"/>
        <end position="109"/>
    </location>
</feature>
<keyword evidence="6" id="KW-1185">Reference proteome</keyword>
<dbReference type="Gene3D" id="1.10.10.10">
    <property type="entry name" value="Winged helix-like DNA-binding domain superfamily/Winged helix DNA-binding domain"/>
    <property type="match status" value="1"/>
</dbReference>
<dbReference type="SUPFAM" id="SSF46785">
    <property type="entry name" value="Winged helix' DNA-binding domain"/>
    <property type="match status" value="1"/>
</dbReference>
<dbReference type="OrthoDB" id="9791143at2"/>
<dbReference type="InterPro" id="IPR036390">
    <property type="entry name" value="WH_DNA-bd_sf"/>
</dbReference>
<keyword evidence="3" id="KW-0804">Transcription</keyword>
<accession>A0A1M5SK85</accession>
<name>A0A1M5SK85_9CLOT</name>